<dbReference type="GO" id="GO:0004089">
    <property type="term" value="F:carbonate dehydratase activity"/>
    <property type="evidence" value="ECO:0007669"/>
    <property type="project" value="UniProtKB-UniRule"/>
</dbReference>
<dbReference type="STRING" id="7868.ENSCMIP00000036369"/>
<dbReference type="CTD" id="763"/>
<evidence type="ECO:0000259" key="5">
    <source>
        <dbReference type="PROSITE" id="PS51144"/>
    </source>
</evidence>
<dbReference type="InParanoid" id="A0A4W3J095"/>
<dbReference type="GO" id="GO:0005739">
    <property type="term" value="C:mitochondrion"/>
    <property type="evidence" value="ECO:0007669"/>
    <property type="project" value="TreeGrafter"/>
</dbReference>
<keyword evidence="7" id="KW-1185">Reference proteome</keyword>
<reference evidence="7" key="3">
    <citation type="journal article" date="2014" name="Nature">
        <title>Elephant shark genome provides unique insights into gnathostome evolution.</title>
        <authorList>
            <consortium name="International Elephant Shark Genome Sequencing Consortium"/>
            <person name="Venkatesh B."/>
            <person name="Lee A.P."/>
            <person name="Ravi V."/>
            <person name="Maurya A.K."/>
            <person name="Lian M.M."/>
            <person name="Swann J.B."/>
            <person name="Ohta Y."/>
            <person name="Flajnik M.F."/>
            <person name="Sutoh Y."/>
            <person name="Kasahara M."/>
            <person name="Hoon S."/>
            <person name="Gangu V."/>
            <person name="Roy S.W."/>
            <person name="Irimia M."/>
            <person name="Korzh V."/>
            <person name="Kondrychyn I."/>
            <person name="Lim Z.W."/>
            <person name="Tay B.H."/>
            <person name="Tohari S."/>
            <person name="Kong K.W."/>
            <person name="Ho S."/>
            <person name="Lorente-Galdos B."/>
            <person name="Quilez J."/>
            <person name="Marques-Bonet T."/>
            <person name="Raney B.J."/>
            <person name="Ingham P.W."/>
            <person name="Tay A."/>
            <person name="Hillier L.W."/>
            <person name="Minx P."/>
            <person name="Boehm T."/>
            <person name="Wilson R.K."/>
            <person name="Brenner S."/>
            <person name="Warren W.C."/>
        </authorList>
    </citation>
    <scope>NUCLEOTIDE SEQUENCE [LARGE SCALE GENOMIC DNA]</scope>
</reference>
<organism evidence="6 7">
    <name type="scientific">Callorhinchus milii</name>
    <name type="common">Ghost shark</name>
    <dbReference type="NCBI Taxonomy" id="7868"/>
    <lineage>
        <taxon>Eukaryota</taxon>
        <taxon>Metazoa</taxon>
        <taxon>Chordata</taxon>
        <taxon>Craniata</taxon>
        <taxon>Vertebrata</taxon>
        <taxon>Chondrichthyes</taxon>
        <taxon>Holocephali</taxon>
        <taxon>Chimaeriformes</taxon>
        <taxon>Callorhinchidae</taxon>
        <taxon>Callorhinchus</taxon>
    </lineage>
</organism>
<dbReference type="Gene3D" id="3.10.200.10">
    <property type="entry name" value="Alpha carbonic anhydrase"/>
    <property type="match status" value="1"/>
</dbReference>
<reference evidence="6" key="4">
    <citation type="submission" date="2025-08" db="UniProtKB">
        <authorList>
            <consortium name="Ensembl"/>
        </authorList>
    </citation>
    <scope>IDENTIFICATION</scope>
</reference>
<dbReference type="GeneTree" id="ENSGT00940000156978"/>
<evidence type="ECO:0000256" key="2">
    <source>
        <dbReference type="ARBA" id="ARBA00022723"/>
    </source>
</evidence>
<keyword evidence="4" id="KW-0456">Lyase</keyword>
<dbReference type="InterPro" id="IPR036398">
    <property type="entry name" value="CA_dom_sf"/>
</dbReference>
<dbReference type="EC" id="4.2.1.1" evidence="4"/>
<reference evidence="7" key="2">
    <citation type="journal article" date="2007" name="PLoS Biol.">
        <title>Survey sequencing and comparative analysis of the elephant shark (Callorhinchus milii) genome.</title>
        <authorList>
            <person name="Venkatesh B."/>
            <person name="Kirkness E.F."/>
            <person name="Loh Y.H."/>
            <person name="Halpern A.L."/>
            <person name="Lee A.P."/>
            <person name="Johnson J."/>
            <person name="Dandona N."/>
            <person name="Viswanathan L.D."/>
            <person name="Tay A."/>
            <person name="Venter J.C."/>
            <person name="Strausberg R.L."/>
            <person name="Brenner S."/>
        </authorList>
    </citation>
    <scope>NUCLEOTIDE SEQUENCE [LARGE SCALE GENOMIC DNA]</scope>
</reference>
<dbReference type="Pfam" id="PF00194">
    <property type="entry name" value="Carb_anhydrase"/>
    <property type="match status" value="1"/>
</dbReference>
<comment type="function">
    <text evidence="4">Reversible hydration of carbon dioxide.</text>
</comment>
<dbReference type="InterPro" id="IPR018338">
    <property type="entry name" value="Carbonic_anhydrase_a-class_CS"/>
</dbReference>
<dbReference type="SUPFAM" id="SSF51069">
    <property type="entry name" value="Carbonic anhydrase"/>
    <property type="match status" value="1"/>
</dbReference>
<proteinExistence type="inferred from homology"/>
<dbReference type="OrthoDB" id="429145at2759"/>
<comment type="cofactor">
    <cofactor evidence="4">
        <name>Zn(2+)</name>
        <dbReference type="ChEBI" id="CHEBI:29105"/>
    </cofactor>
</comment>
<dbReference type="PROSITE" id="PS00162">
    <property type="entry name" value="ALPHA_CA_1"/>
    <property type="match status" value="1"/>
</dbReference>
<protein>
    <recommendedName>
        <fullName evidence="4">Carbonic anhydrase</fullName>
        <ecNumber evidence="4">4.2.1.1</ecNumber>
    </recommendedName>
</protein>
<evidence type="ECO:0000256" key="3">
    <source>
        <dbReference type="ARBA" id="ARBA00022833"/>
    </source>
</evidence>
<accession>A0A4W3J095</accession>
<evidence type="ECO:0000256" key="4">
    <source>
        <dbReference type="RuleBase" id="RU367011"/>
    </source>
</evidence>
<sequence>MMFRFQAFLPLAKRLRIVPNHRCAPSRNCNLLACSQTAKPANQQSWQTQIQGGSRQSPIDIRSSESVHDPQLTPLSISYDPSDCLQIWNNGYSFLVEFDDSKDNSVVSGGPLENHYKLKQFHFHWGAENNRGSEHTINSLVYPAELHLVHWNAEKFRTFDEAIFSENGLAVIGVFLKLGRKHDGLQKLVNALPAVKYKDSTVEFSNFNPSCMIPSCLDYWTYPGSLTTPPQTESVTWVIMKKPIEFGDDQLSAFRSLLFTPFGEKLENMVDNFRQQQPLMNRVVRATILQ</sequence>
<keyword evidence="3 4" id="KW-0862">Zinc</keyword>
<dbReference type="AlphaFoldDB" id="A0A4W3J095"/>
<comment type="catalytic activity">
    <reaction evidence="4">
        <text>hydrogencarbonate + H(+) = CO2 + H2O</text>
        <dbReference type="Rhea" id="RHEA:10748"/>
        <dbReference type="ChEBI" id="CHEBI:15377"/>
        <dbReference type="ChEBI" id="CHEBI:15378"/>
        <dbReference type="ChEBI" id="CHEBI:16526"/>
        <dbReference type="ChEBI" id="CHEBI:17544"/>
        <dbReference type="EC" id="4.2.1.1"/>
    </reaction>
</comment>
<dbReference type="PROSITE" id="PS51144">
    <property type="entry name" value="ALPHA_CA_2"/>
    <property type="match status" value="1"/>
</dbReference>
<dbReference type="InterPro" id="IPR023561">
    <property type="entry name" value="Carbonic_anhydrase_a-class"/>
</dbReference>
<name>A0A4W3J095_CALMI</name>
<evidence type="ECO:0000313" key="7">
    <source>
        <dbReference type="Proteomes" id="UP000314986"/>
    </source>
</evidence>
<evidence type="ECO:0000313" key="6">
    <source>
        <dbReference type="Ensembl" id="ENSCMIP00000036369.1"/>
    </source>
</evidence>
<evidence type="ECO:0000256" key="1">
    <source>
        <dbReference type="ARBA" id="ARBA00010718"/>
    </source>
</evidence>
<dbReference type="GeneID" id="103176022"/>
<dbReference type="KEGG" id="cmk:103176022"/>
<dbReference type="Ensembl" id="ENSCMIT00000036909.1">
    <property type="protein sequence ID" value="ENSCMIP00000036369.1"/>
    <property type="gene ID" value="ENSCMIG00000015373.1"/>
</dbReference>
<dbReference type="Proteomes" id="UP000314986">
    <property type="component" value="Unassembled WGS sequence"/>
</dbReference>
<dbReference type="PANTHER" id="PTHR18952:SF25">
    <property type="entry name" value="CARBONIC ANHYDRASE 5B, MITOCHONDRIAL-RELATED"/>
    <property type="match status" value="1"/>
</dbReference>
<reference evidence="6" key="5">
    <citation type="submission" date="2025-09" db="UniProtKB">
        <authorList>
            <consortium name="Ensembl"/>
        </authorList>
    </citation>
    <scope>IDENTIFICATION</scope>
</reference>
<reference evidence="7" key="1">
    <citation type="journal article" date="2006" name="Science">
        <title>Ancient noncoding elements conserved in the human genome.</title>
        <authorList>
            <person name="Venkatesh B."/>
            <person name="Kirkness E.F."/>
            <person name="Loh Y.H."/>
            <person name="Halpern A.L."/>
            <person name="Lee A.P."/>
            <person name="Johnson J."/>
            <person name="Dandona N."/>
            <person name="Viswanathan L.D."/>
            <person name="Tay A."/>
            <person name="Venter J.C."/>
            <person name="Strausberg R.L."/>
            <person name="Brenner S."/>
        </authorList>
    </citation>
    <scope>NUCLEOTIDE SEQUENCE [LARGE SCALE GENOMIC DNA]</scope>
</reference>
<dbReference type="SMART" id="SM01057">
    <property type="entry name" value="Carb_anhydrase"/>
    <property type="match status" value="1"/>
</dbReference>
<dbReference type="GO" id="GO:0008270">
    <property type="term" value="F:zinc ion binding"/>
    <property type="evidence" value="ECO:0007669"/>
    <property type="project" value="UniProtKB-UniRule"/>
</dbReference>
<keyword evidence="2 4" id="KW-0479">Metal-binding</keyword>
<dbReference type="InterPro" id="IPR001148">
    <property type="entry name" value="CA_dom"/>
</dbReference>
<comment type="similarity">
    <text evidence="1 4">Belongs to the alpha-carbonic anhydrase family.</text>
</comment>
<gene>
    <name evidence="6" type="primary">ca5a</name>
</gene>
<dbReference type="PANTHER" id="PTHR18952">
    <property type="entry name" value="CARBONIC ANHYDRASE"/>
    <property type="match status" value="1"/>
</dbReference>
<feature type="domain" description="Alpha-carbonic anhydrase" evidence="5">
    <location>
        <begin position="32"/>
        <end position="288"/>
    </location>
</feature>